<keyword evidence="2" id="KW-0813">Transport</keyword>
<reference evidence="10" key="2">
    <citation type="submission" date="2023-06" db="EMBL/GenBank/DDBJ databases">
        <authorList>
            <consortium name="Lawrence Berkeley National Laboratory"/>
            <person name="Haridas S."/>
            <person name="Hensen N."/>
            <person name="Bonometti L."/>
            <person name="Westerberg I."/>
            <person name="Brannstrom I.O."/>
            <person name="Guillou S."/>
            <person name="Cros-Aarteil S."/>
            <person name="Calhoun S."/>
            <person name="Kuo A."/>
            <person name="Mondo S."/>
            <person name="Pangilinan J."/>
            <person name="Riley R."/>
            <person name="LaButti K."/>
            <person name="Andreopoulos B."/>
            <person name="Lipzen A."/>
            <person name="Chen C."/>
            <person name="Yanf M."/>
            <person name="Daum C."/>
            <person name="Ng V."/>
            <person name="Clum A."/>
            <person name="Steindorff A."/>
            <person name="Ohm R."/>
            <person name="Martin F."/>
            <person name="Silar P."/>
            <person name="Natvig D."/>
            <person name="Lalanne C."/>
            <person name="Gautier V."/>
            <person name="Ament-velasquez S.L."/>
            <person name="Kruys A."/>
            <person name="Hutchinson M.I."/>
            <person name="Powell A.J."/>
            <person name="Barry K."/>
            <person name="Miller A.N."/>
            <person name="Grigoriev I.V."/>
            <person name="Debuchy R."/>
            <person name="Gladieux P."/>
            <person name="Thoren M.H."/>
            <person name="Johannesson H."/>
        </authorList>
    </citation>
    <scope>NUCLEOTIDE SEQUENCE</scope>
    <source>
        <strain evidence="10">CBS 232.78</strain>
    </source>
</reference>
<gene>
    <name evidence="10" type="ORF">B0H63DRAFT_477588</name>
</gene>
<evidence type="ECO:0000256" key="1">
    <source>
        <dbReference type="ARBA" id="ARBA00004141"/>
    </source>
</evidence>
<dbReference type="GO" id="GO:0015677">
    <property type="term" value="P:copper ion import"/>
    <property type="evidence" value="ECO:0007669"/>
    <property type="project" value="TreeGrafter"/>
</dbReference>
<dbReference type="InterPro" id="IPR013130">
    <property type="entry name" value="Fe3_Rdtase_TM_dom"/>
</dbReference>
<evidence type="ECO:0000256" key="3">
    <source>
        <dbReference type="ARBA" id="ARBA00022692"/>
    </source>
</evidence>
<dbReference type="SUPFAM" id="SSF52343">
    <property type="entry name" value="Ferredoxin reductase-like, C-terminal NADP-linked domain"/>
    <property type="match status" value="1"/>
</dbReference>
<keyword evidence="4 8" id="KW-1133">Transmembrane helix</keyword>
<keyword evidence="5" id="KW-0406">Ion transport</keyword>
<feature type="domain" description="Ferric oxidoreductase" evidence="9">
    <location>
        <begin position="3"/>
        <end position="97"/>
    </location>
</feature>
<dbReference type="PANTHER" id="PTHR32361">
    <property type="entry name" value="FERRIC/CUPRIC REDUCTASE TRANSMEMBRANE COMPONENT"/>
    <property type="match status" value="1"/>
</dbReference>
<reference evidence="10" key="1">
    <citation type="journal article" date="2023" name="Mol. Phylogenet. Evol.">
        <title>Genome-scale phylogeny and comparative genomics of the fungal order Sordariales.</title>
        <authorList>
            <person name="Hensen N."/>
            <person name="Bonometti L."/>
            <person name="Westerberg I."/>
            <person name="Brannstrom I.O."/>
            <person name="Guillou S."/>
            <person name="Cros-Aarteil S."/>
            <person name="Calhoun S."/>
            <person name="Haridas S."/>
            <person name="Kuo A."/>
            <person name="Mondo S."/>
            <person name="Pangilinan J."/>
            <person name="Riley R."/>
            <person name="LaButti K."/>
            <person name="Andreopoulos B."/>
            <person name="Lipzen A."/>
            <person name="Chen C."/>
            <person name="Yan M."/>
            <person name="Daum C."/>
            <person name="Ng V."/>
            <person name="Clum A."/>
            <person name="Steindorff A."/>
            <person name="Ohm R.A."/>
            <person name="Martin F."/>
            <person name="Silar P."/>
            <person name="Natvig D.O."/>
            <person name="Lalanne C."/>
            <person name="Gautier V."/>
            <person name="Ament-Velasquez S.L."/>
            <person name="Kruys A."/>
            <person name="Hutchinson M.I."/>
            <person name="Powell A.J."/>
            <person name="Barry K."/>
            <person name="Miller A.N."/>
            <person name="Grigoriev I.V."/>
            <person name="Debuchy R."/>
            <person name="Gladieux P."/>
            <person name="Hiltunen Thoren M."/>
            <person name="Johannesson H."/>
        </authorList>
    </citation>
    <scope>NUCLEOTIDE SEQUENCE</scope>
    <source>
        <strain evidence="10">CBS 232.78</strain>
    </source>
</reference>
<dbReference type="Pfam" id="PF01794">
    <property type="entry name" value="Ferric_reduct"/>
    <property type="match status" value="1"/>
</dbReference>
<evidence type="ECO:0000256" key="5">
    <source>
        <dbReference type="ARBA" id="ARBA00023065"/>
    </source>
</evidence>
<protein>
    <recommendedName>
        <fullName evidence="9">Ferric oxidoreductase domain-containing protein</fullName>
    </recommendedName>
</protein>
<evidence type="ECO:0000313" key="10">
    <source>
        <dbReference type="EMBL" id="KAK3377652.1"/>
    </source>
</evidence>
<dbReference type="GO" id="GO:0006826">
    <property type="term" value="P:iron ion transport"/>
    <property type="evidence" value="ECO:0007669"/>
    <property type="project" value="TreeGrafter"/>
</dbReference>
<keyword evidence="11" id="KW-1185">Reference proteome</keyword>
<evidence type="ECO:0000256" key="6">
    <source>
        <dbReference type="ARBA" id="ARBA00023136"/>
    </source>
</evidence>
<evidence type="ECO:0000256" key="7">
    <source>
        <dbReference type="SAM" id="MobiDB-lite"/>
    </source>
</evidence>
<dbReference type="GO" id="GO:0005886">
    <property type="term" value="C:plasma membrane"/>
    <property type="evidence" value="ECO:0007669"/>
    <property type="project" value="TreeGrafter"/>
</dbReference>
<name>A0AAE0NB94_9PEZI</name>
<dbReference type="AlphaFoldDB" id="A0AAE0NB94"/>
<evidence type="ECO:0000259" key="9">
    <source>
        <dbReference type="Pfam" id="PF01794"/>
    </source>
</evidence>
<dbReference type="Proteomes" id="UP001285441">
    <property type="component" value="Unassembled WGS sequence"/>
</dbReference>
<dbReference type="CDD" id="cd06186">
    <property type="entry name" value="NOX_Duox_like_FAD_NADP"/>
    <property type="match status" value="1"/>
</dbReference>
<feature type="transmembrane region" description="Helical" evidence="8">
    <location>
        <begin position="58"/>
        <end position="77"/>
    </location>
</feature>
<dbReference type="InterPro" id="IPR039261">
    <property type="entry name" value="FNR_nucleotide-bd"/>
</dbReference>
<evidence type="ECO:0000256" key="8">
    <source>
        <dbReference type="SAM" id="Phobius"/>
    </source>
</evidence>
<dbReference type="GO" id="GO:0006879">
    <property type="term" value="P:intracellular iron ion homeostasis"/>
    <property type="evidence" value="ECO:0007669"/>
    <property type="project" value="TreeGrafter"/>
</dbReference>
<accession>A0AAE0NB94</accession>
<evidence type="ECO:0000256" key="4">
    <source>
        <dbReference type="ARBA" id="ARBA00022989"/>
    </source>
</evidence>
<feature type="transmembrane region" description="Helical" evidence="8">
    <location>
        <begin position="83"/>
        <end position="101"/>
    </location>
</feature>
<evidence type="ECO:0000256" key="2">
    <source>
        <dbReference type="ARBA" id="ARBA00022448"/>
    </source>
</evidence>
<proteinExistence type="predicted"/>
<dbReference type="InterPro" id="IPR051410">
    <property type="entry name" value="Ferric/Cupric_Reductase"/>
</dbReference>
<comment type="caution">
    <text evidence="10">The sequence shown here is derived from an EMBL/GenBank/DDBJ whole genome shotgun (WGS) entry which is preliminary data.</text>
</comment>
<feature type="region of interest" description="Disordered" evidence="7">
    <location>
        <begin position="467"/>
        <end position="490"/>
    </location>
</feature>
<organism evidence="10 11">
    <name type="scientific">Podospora didyma</name>
    <dbReference type="NCBI Taxonomy" id="330526"/>
    <lineage>
        <taxon>Eukaryota</taxon>
        <taxon>Fungi</taxon>
        <taxon>Dikarya</taxon>
        <taxon>Ascomycota</taxon>
        <taxon>Pezizomycotina</taxon>
        <taxon>Sordariomycetes</taxon>
        <taxon>Sordariomycetidae</taxon>
        <taxon>Sordariales</taxon>
        <taxon>Podosporaceae</taxon>
        <taxon>Podospora</taxon>
    </lineage>
</organism>
<evidence type="ECO:0000313" key="11">
    <source>
        <dbReference type="Proteomes" id="UP001285441"/>
    </source>
</evidence>
<dbReference type="GO" id="GO:0000293">
    <property type="term" value="F:ferric-chelate reductase activity"/>
    <property type="evidence" value="ECO:0007669"/>
    <property type="project" value="TreeGrafter"/>
</dbReference>
<sequence length="490" mass="55889">MFVFLGGRTNPLVDLVQTPLHSYHFAHRWIGAVAVAEALCHSGLVLRRRGAFDALQTSGITAAVSLLLILIAYPWFFWRPWRYFGKLHMILYLGVMAGWTWHILIQRPSTARVFALVSCGLWCSTHLYRLAWVFLFDRSHAVVEVCCQKGEVTFLKLKATKPMRVFPGCYFYIFFRGPLPLYNLIHGYPMMLIWSESNQFAKGRVKELSFLIAQKGHHDQAVACTQKGASVRLEGPYGEDLRLHNYENVVLTAKGLGIAGILPFALHLAGRKQHDDVARDEFARRKNSNNPVFRDLTRNVDVFWWLEHNDQEDWVKDQLRELQDLHEVNSESLVVWCIYPSLRTNEDNDPLFKPDGYFFVKYDVDLAHFSRELRQEARYPGRAIVLACGDDAFMTTMRDTVLENSTAEKDISLAELVYRPHFGERPGKAFSLSPVSGETHVTGDIEMQDTIGDARPPSRLPLVIKPPSAQRATRRVSRLPPDASLPGSYI</sequence>
<comment type="subcellular location">
    <subcellularLocation>
        <location evidence="1">Membrane</location>
        <topology evidence="1">Multi-pass membrane protein</topology>
    </subcellularLocation>
</comment>
<dbReference type="PANTHER" id="PTHR32361:SF26">
    <property type="entry name" value="FAD-BINDING 8 DOMAIN-CONTAINING PROTEIN-RELATED"/>
    <property type="match status" value="1"/>
</dbReference>
<keyword evidence="3 8" id="KW-0812">Transmembrane</keyword>
<keyword evidence="6 8" id="KW-0472">Membrane</keyword>
<dbReference type="EMBL" id="JAULSW010000006">
    <property type="protein sequence ID" value="KAK3377652.1"/>
    <property type="molecule type" value="Genomic_DNA"/>
</dbReference>
<dbReference type="Gene3D" id="3.40.50.80">
    <property type="entry name" value="Nucleotide-binding domain of ferredoxin-NADP reductase (FNR) module"/>
    <property type="match status" value="1"/>
</dbReference>